<name>A0A9D1S9F7_9FIRM</name>
<sequence length="155" mass="18344">MKKEEPKLVIKSTYNYLYEFLNRNAITCLILVILGIIAVQADVLLYFIIILIAYIVFLVGSTIYNKLKYEANDFKFYNTKLVYINSLIHHEVKEVEYKNIKEIRYSQLFLQMLFSLGTIYIRIDSDKMFHRGIRIDGVKNVKEEYEKLAKILNAK</sequence>
<dbReference type="Proteomes" id="UP000824093">
    <property type="component" value="Unassembled WGS sequence"/>
</dbReference>
<organism evidence="2 3">
    <name type="scientific">Candidatus Merdicola faecigallinarum</name>
    <dbReference type="NCBI Taxonomy" id="2840862"/>
    <lineage>
        <taxon>Bacteria</taxon>
        <taxon>Bacillati</taxon>
        <taxon>Bacillota</taxon>
        <taxon>Clostridia</taxon>
        <taxon>Candidatus Merdicola</taxon>
    </lineage>
</organism>
<dbReference type="AlphaFoldDB" id="A0A9D1S9F7"/>
<feature type="transmembrane region" description="Helical" evidence="1">
    <location>
        <begin position="20"/>
        <end position="38"/>
    </location>
</feature>
<reference evidence="2" key="1">
    <citation type="submission" date="2020-10" db="EMBL/GenBank/DDBJ databases">
        <authorList>
            <person name="Gilroy R."/>
        </authorList>
    </citation>
    <scope>NUCLEOTIDE SEQUENCE</scope>
    <source>
        <strain evidence="2">CHK195-15760</strain>
    </source>
</reference>
<proteinExistence type="predicted"/>
<protein>
    <submittedName>
        <fullName evidence="2">Uncharacterized protein</fullName>
    </submittedName>
</protein>
<gene>
    <name evidence="2" type="ORF">IAB70_04320</name>
</gene>
<feature type="transmembrane region" description="Helical" evidence="1">
    <location>
        <begin position="44"/>
        <end position="64"/>
    </location>
</feature>
<evidence type="ECO:0000256" key="1">
    <source>
        <dbReference type="SAM" id="Phobius"/>
    </source>
</evidence>
<comment type="caution">
    <text evidence="2">The sequence shown here is derived from an EMBL/GenBank/DDBJ whole genome shotgun (WGS) entry which is preliminary data.</text>
</comment>
<reference evidence="2" key="2">
    <citation type="journal article" date="2021" name="PeerJ">
        <title>Extensive microbial diversity within the chicken gut microbiome revealed by metagenomics and culture.</title>
        <authorList>
            <person name="Gilroy R."/>
            <person name="Ravi A."/>
            <person name="Getino M."/>
            <person name="Pursley I."/>
            <person name="Horton D.L."/>
            <person name="Alikhan N.F."/>
            <person name="Baker D."/>
            <person name="Gharbi K."/>
            <person name="Hall N."/>
            <person name="Watson M."/>
            <person name="Adriaenssens E.M."/>
            <person name="Foster-Nyarko E."/>
            <person name="Jarju S."/>
            <person name="Secka A."/>
            <person name="Antonio M."/>
            <person name="Oren A."/>
            <person name="Chaudhuri R.R."/>
            <person name="La Ragione R."/>
            <person name="Hildebrand F."/>
            <person name="Pallen M.J."/>
        </authorList>
    </citation>
    <scope>NUCLEOTIDE SEQUENCE</scope>
    <source>
        <strain evidence="2">CHK195-15760</strain>
    </source>
</reference>
<evidence type="ECO:0000313" key="2">
    <source>
        <dbReference type="EMBL" id="HIU51831.1"/>
    </source>
</evidence>
<accession>A0A9D1S9F7</accession>
<evidence type="ECO:0000313" key="3">
    <source>
        <dbReference type="Proteomes" id="UP000824093"/>
    </source>
</evidence>
<keyword evidence="1" id="KW-0812">Transmembrane</keyword>
<keyword evidence="1" id="KW-0472">Membrane</keyword>
<dbReference type="EMBL" id="DVNH01000027">
    <property type="protein sequence ID" value="HIU51831.1"/>
    <property type="molecule type" value="Genomic_DNA"/>
</dbReference>
<keyword evidence="1" id="KW-1133">Transmembrane helix</keyword>